<accession>A0A3P7IHQ6</accession>
<organism evidence="2 3">
    <name type="scientific">Strongylus vulgaris</name>
    <name type="common">Blood worm</name>
    <dbReference type="NCBI Taxonomy" id="40348"/>
    <lineage>
        <taxon>Eukaryota</taxon>
        <taxon>Metazoa</taxon>
        <taxon>Ecdysozoa</taxon>
        <taxon>Nematoda</taxon>
        <taxon>Chromadorea</taxon>
        <taxon>Rhabditida</taxon>
        <taxon>Rhabditina</taxon>
        <taxon>Rhabditomorpha</taxon>
        <taxon>Strongyloidea</taxon>
        <taxon>Strongylidae</taxon>
        <taxon>Strongylus</taxon>
    </lineage>
</organism>
<evidence type="ECO:0000313" key="2">
    <source>
        <dbReference type="EMBL" id="VDM67443.1"/>
    </source>
</evidence>
<sequence length="72" mass="7945">MIHLSIVIPATYCLYSTAECQRNAETTKCLYKLADNAVVQYKDVVGGLPCPAALITVLIGVSGHAYYRRKIR</sequence>
<dbReference type="Proteomes" id="UP000270094">
    <property type="component" value="Unassembled WGS sequence"/>
</dbReference>
<keyword evidence="1" id="KW-1133">Transmembrane helix</keyword>
<keyword evidence="3" id="KW-1185">Reference proteome</keyword>
<feature type="transmembrane region" description="Helical" evidence="1">
    <location>
        <begin position="44"/>
        <end position="67"/>
    </location>
</feature>
<dbReference type="AlphaFoldDB" id="A0A3P7IHQ6"/>
<reference evidence="2 3" key="1">
    <citation type="submission" date="2018-11" db="EMBL/GenBank/DDBJ databases">
        <authorList>
            <consortium name="Pathogen Informatics"/>
        </authorList>
    </citation>
    <scope>NUCLEOTIDE SEQUENCE [LARGE SCALE GENOMIC DNA]</scope>
</reference>
<proteinExistence type="predicted"/>
<keyword evidence="1" id="KW-0812">Transmembrane</keyword>
<name>A0A3P7IHQ6_STRVU</name>
<keyword evidence="1" id="KW-0472">Membrane</keyword>
<gene>
    <name evidence="2" type="ORF">SVUK_LOCUS2441</name>
</gene>
<evidence type="ECO:0000313" key="3">
    <source>
        <dbReference type="Proteomes" id="UP000270094"/>
    </source>
</evidence>
<dbReference type="EMBL" id="UYYB01005540">
    <property type="protein sequence ID" value="VDM67443.1"/>
    <property type="molecule type" value="Genomic_DNA"/>
</dbReference>
<protein>
    <submittedName>
        <fullName evidence="2">Uncharacterized protein</fullName>
    </submittedName>
</protein>
<evidence type="ECO:0000256" key="1">
    <source>
        <dbReference type="SAM" id="Phobius"/>
    </source>
</evidence>